<dbReference type="PROSITE" id="PS50943">
    <property type="entry name" value="HTH_CROC1"/>
    <property type="match status" value="1"/>
</dbReference>
<sequence length="117" mass="13079">MLGERLKNERKRKGLSLTKLASMSGISKSYLSYIERGLQKNPSLDVLAKIAVSLDTTIEYLLDGQVGGVSTQKAALIDDEWVALLTRAINEGMSKKDFSQIRDYILFNNWNNKGLGR</sequence>
<evidence type="ECO:0000256" key="1">
    <source>
        <dbReference type="ARBA" id="ARBA00023125"/>
    </source>
</evidence>
<protein>
    <submittedName>
        <fullName evidence="3">Helix-turn-helix domain-containing protein</fullName>
    </submittedName>
</protein>
<accession>A0ABT7KZM2</accession>
<comment type="caution">
    <text evidence="3">The sequence shown here is derived from an EMBL/GenBank/DDBJ whole genome shotgun (WGS) entry which is preliminary data.</text>
</comment>
<dbReference type="PANTHER" id="PTHR46797">
    <property type="entry name" value="HTH-TYPE TRANSCRIPTIONAL REGULATOR"/>
    <property type="match status" value="1"/>
</dbReference>
<keyword evidence="4" id="KW-1185">Reference proteome</keyword>
<gene>
    <name evidence="3" type="ORF">QQS35_00410</name>
</gene>
<dbReference type="RefSeq" id="WP_285929699.1">
    <property type="nucleotide sequence ID" value="NZ_JASTZU010000001.1"/>
</dbReference>
<dbReference type="Gene3D" id="1.10.260.40">
    <property type="entry name" value="lambda repressor-like DNA-binding domains"/>
    <property type="match status" value="1"/>
</dbReference>
<dbReference type="InterPro" id="IPR050807">
    <property type="entry name" value="TransReg_Diox_bact_type"/>
</dbReference>
<evidence type="ECO:0000259" key="2">
    <source>
        <dbReference type="PROSITE" id="PS50943"/>
    </source>
</evidence>
<dbReference type="EMBL" id="JASTZU010000001">
    <property type="protein sequence ID" value="MDL4838936.1"/>
    <property type="molecule type" value="Genomic_DNA"/>
</dbReference>
<dbReference type="Pfam" id="PF01381">
    <property type="entry name" value="HTH_3"/>
    <property type="match status" value="1"/>
</dbReference>
<reference evidence="3 4" key="1">
    <citation type="submission" date="2023-06" db="EMBL/GenBank/DDBJ databases">
        <title>Aquibacillus rhizosphaerae LR5S19.</title>
        <authorList>
            <person name="Sun J.-Q."/>
        </authorList>
    </citation>
    <scope>NUCLEOTIDE SEQUENCE [LARGE SCALE GENOMIC DNA]</scope>
    <source>
        <strain evidence="3 4">LR5S19</strain>
    </source>
</reference>
<proteinExistence type="predicted"/>
<keyword evidence="1" id="KW-0238">DNA-binding</keyword>
<feature type="domain" description="HTH cro/C1-type" evidence="2">
    <location>
        <begin position="6"/>
        <end position="61"/>
    </location>
</feature>
<organism evidence="3 4">
    <name type="scientific">Aquibacillus rhizosphaerae</name>
    <dbReference type="NCBI Taxonomy" id="3051431"/>
    <lineage>
        <taxon>Bacteria</taxon>
        <taxon>Bacillati</taxon>
        <taxon>Bacillota</taxon>
        <taxon>Bacilli</taxon>
        <taxon>Bacillales</taxon>
        <taxon>Bacillaceae</taxon>
        <taxon>Aquibacillus</taxon>
    </lineage>
</organism>
<evidence type="ECO:0000313" key="3">
    <source>
        <dbReference type="EMBL" id="MDL4838936.1"/>
    </source>
</evidence>
<name>A0ABT7KZM2_9BACI</name>
<dbReference type="SMART" id="SM00530">
    <property type="entry name" value="HTH_XRE"/>
    <property type="match status" value="1"/>
</dbReference>
<dbReference type="PANTHER" id="PTHR46797:SF1">
    <property type="entry name" value="METHYLPHOSPHONATE SYNTHASE"/>
    <property type="match status" value="1"/>
</dbReference>
<dbReference type="SUPFAM" id="SSF47413">
    <property type="entry name" value="lambda repressor-like DNA-binding domains"/>
    <property type="match status" value="1"/>
</dbReference>
<dbReference type="InterPro" id="IPR010982">
    <property type="entry name" value="Lambda_DNA-bd_dom_sf"/>
</dbReference>
<evidence type="ECO:0000313" key="4">
    <source>
        <dbReference type="Proteomes" id="UP001235343"/>
    </source>
</evidence>
<dbReference type="InterPro" id="IPR001387">
    <property type="entry name" value="Cro/C1-type_HTH"/>
</dbReference>
<dbReference type="Proteomes" id="UP001235343">
    <property type="component" value="Unassembled WGS sequence"/>
</dbReference>
<dbReference type="CDD" id="cd00093">
    <property type="entry name" value="HTH_XRE"/>
    <property type="match status" value="1"/>
</dbReference>